<dbReference type="Proteomes" id="UP000230423">
    <property type="component" value="Unassembled WGS sequence"/>
</dbReference>
<sequence>MSTGCGNGGAQIRADTAEDREHILSKVEESYATLQGDATQQMREVASEWSRLNPSWNKLLYTDYHGVTGNIAQKLQW</sequence>
<organism evidence="1 2">
    <name type="scientific">Teladorsagia circumcincta</name>
    <name type="common">Brown stomach worm</name>
    <name type="synonym">Ostertagia circumcincta</name>
    <dbReference type="NCBI Taxonomy" id="45464"/>
    <lineage>
        <taxon>Eukaryota</taxon>
        <taxon>Metazoa</taxon>
        <taxon>Ecdysozoa</taxon>
        <taxon>Nematoda</taxon>
        <taxon>Chromadorea</taxon>
        <taxon>Rhabditida</taxon>
        <taxon>Rhabditina</taxon>
        <taxon>Rhabditomorpha</taxon>
        <taxon>Strongyloidea</taxon>
        <taxon>Trichostrongylidae</taxon>
        <taxon>Teladorsagia</taxon>
    </lineage>
</organism>
<accession>A0A2G9TE37</accession>
<keyword evidence="2" id="KW-1185">Reference proteome</keyword>
<name>A0A2G9TE37_TELCI</name>
<dbReference type="OrthoDB" id="10253113at2759"/>
<gene>
    <name evidence="1" type="ORF">TELCIR_22378</name>
</gene>
<dbReference type="EMBL" id="KZ380208">
    <property type="protein sequence ID" value="PIO56224.1"/>
    <property type="molecule type" value="Genomic_DNA"/>
</dbReference>
<proteinExistence type="predicted"/>
<evidence type="ECO:0000313" key="2">
    <source>
        <dbReference type="Proteomes" id="UP000230423"/>
    </source>
</evidence>
<reference evidence="1 2" key="1">
    <citation type="submission" date="2015-09" db="EMBL/GenBank/DDBJ databases">
        <title>Draft genome of the parasitic nematode Teladorsagia circumcincta isolate WARC Sus (inbred).</title>
        <authorList>
            <person name="Mitreva M."/>
        </authorList>
    </citation>
    <scope>NUCLEOTIDE SEQUENCE [LARGE SCALE GENOMIC DNA]</scope>
    <source>
        <strain evidence="1 2">S</strain>
    </source>
</reference>
<protein>
    <submittedName>
        <fullName evidence="1">Uncharacterized protein</fullName>
    </submittedName>
</protein>
<evidence type="ECO:0000313" key="1">
    <source>
        <dbReference type="EMBL" id="PIO56224.1"/>
    </source>
</evidence>
<dbReference type="AlphaFoldDB" id="A0A2G9TE37"/>